<dbReference type="HOGENOM" id="CLU_536165_0_0_10"/>
<sequence length="508" mass="60699">MKLFNNQKELTLDEIAEQVDLSRERVRQIRKIGLESLFNKLLFISNFNDDLFQKYSIDVESMYIEIDTDILNKINQSNNTNFSREFITFILSAYLKDSFSLVGNYEDVLQPKYFNSRNRHNWNNFYLIKKELSLEFDFTSFTNDISKRLSDRIEESYSFNFKSYLSKFLLNNYIDFLELLFPICEKIINEEFEIYLDLEENINFKRNTTRQAHEYAFEALEHLGKPSKVKEIFEKVIELHPNYDTEEVKIRVSMKRKNGFVPIGRKSVFGLKKWESELDNFKGGTIRDIAEEYLMQYSVPKHISDITEHVLKYRPKSNQYSILQNLKLDESGLYIFFKGSHIGLTTKKYESDFKKISEVQKTDKKTWEERFEMLQNFVLTEKRLPFSNGVPQKEIKLYRWLCVQKSKQNKGKLAKNKLEKLNSLLVKYPSVNGRRRLNSNEKYQELISFVSNNRRLPSANKDGEENLYQFFYKQRKLFDKNELGSKEENKFIEVAKLLQNIKYENKRN</sequence>
<proteinExistence type="predicted"/>
<gene>
    <name evidence="3" type="ORF">MED217_08290</name>
</gene>
<accession>A3XPI6</accession>
<dbReference type="Pfam" id="PF03457">
    <property type="entry name" value="HA"/>
    <property type="match status" value="1"/>
</dbReference>
<organism evidence="3 4">
    <name type="scientific">Leeuwenhoekiella blandensis (strain CECT 7118 / CCUG 51940 / KCTC 22103 / MED217)</name>
    <name type="common">Flavobacterium sp. (strain MED217)</name>
    <dbReference type="NCBI Taxonomy" id="398720"/>
    <lineage>
        <taxon>Bacteria</taxon>
        <taxon>Pseudomonadati</taxon>
        <taxon>Bacteroidota</taxon>
        <taxon>Flavobacteriia</taxon>
        <taxon>Flavobacteriales</taxon>
        <taxon>Flavobacteriaceae</taxon>
        <taxon>Leeuwenhoekiella</taxon>
    </lineage>
</organism>
<reference evidence="3 4" key="1">
    <citation type="journal article" date="2007" name="Nature">
        <title>Light stimulates growth of proteorhodopsin-containing marine Flavobacteria.</title>
        <authorList>
            <person name="Gomez-Consarnau L."/>
            <person name="Gonzalez J.M."/>
            <person name="Coll-Llado M."/>
            <person name="Gourdon P."/>
            <person name="Pascher T."/>
            <person name="Neutze R."/>
            <person name="Pedros-Alio C."/>
            <person name="Pinhassi J."/>
        </authorList>
    </citation>
    <scope>NUCLEOTIDE SEQUENCE [LARGE SCALE GENOMIC DNA]</scope>
    <source>
        <strain evidence="3 4">MED217</strain>
    </source>
</reference>
<comment type="caution">
    <text evidence="3">The sequence shown here is derived from an EMBL/GenBank/DDBJ whole genome shotgun (WGS) entry which is preliminary data.</text>
</comment>
<evidence type="ECO:0000259" key="2">
    <source>
        <dbReference type="Pfam" id="PF04545"/>
    </source>
</evidence>
<dbReference type="GO" id="GO:0003700">
    <property type="term" value="F:DNA-binding transcription factor activity"/>
    <property type="evidence" value="ECO:0007669"/>
    <property type="project" value="InterPro"/>
</dbReference>
<evidence type="ECO:0000313" key="3">
    <source>
        <dbReference type="EMBL" id="EAQ48531.1"/>
    </source>
</evidence>
<dbReference type="Gene3D" id="6.10.140.530">
    <property type="match status" value="1"/>
</dbReference>
<dbReference type="eggNOG" id="ENOG502ZABG">
    <property type="taxonomic scope" value="Bacteria"/>
</dbReference>
<dbReference type="Pfam" id="PF04545">
    <property type="entry name" value="Sigma70_r4"/>
    <property type="match status" value="1"/>
</dbReference>
<dbReference type="STRING" id="398720.MED217_08290"/>
<protein>
    <recommendedName>
        <fullName evidence="5">RNA polymerase sigma-70 region 4 domain-containing protein</fullName>
    </recommendedName>
</protein>
<dbReference type="InterPro" id="IPR036388">
    <property type="entry name" value="WH-like_DNA-bd_sf"/>
</dbReference>
<evidence type="ECO:0000313" key="4">
    <source>
        <dbReference type="Proteomes" id="UP000001601"/>
    </source>
</evidence>
<dbReference type="InterPro" id="IPR013324">
    <property type="entry name" value="RNA_pol_sigma_r3/r4-like"/>
</dbReference>
<name>A3XPI6_LEEBM</name>
<dbReference type="EMBL" id="AANC01000007">
    <property type="protein sequence ID" value="EAQ48531.1"/>
    <property type="molecule type" value="Genomic_DNA"/>
</dbReference>
<evidence type="ECO:0000259" key="1">
    <source>
        <dbReference type="Pfam" id="PF03457"/>
    </source>
</evidence>
<dbReference type="GO" id="GO:0006352">
    <property type="term" value="P:DNA-templated transcription initiation"/>
    <property type="evidence" value="ECO:0007669"/>
    <property type="project" value="InterPro"/>
</dbReference>
<evidence type="ECO:0008006" key="5">
    <source>
        <dbReference type="Google" id="ProtNLM"/>
    </source>
</evidence>
<feature type="domain" description="Helicase-associated" evidence="1">
    <location>
        <begin position="365"/>
        <end position="424"/>
    </location>
</feature>
<dbReference type="InterPro" id="IPR005114">
    <property type="entry name" value="Helicase_assoc"/>
</dbReference>
<dbReference type="SUPFAM" id="SSF88659">
    <property type="entry name" value="Sigma3 and sigma4 domains of RNA polymerase sigma factors"/>
    <property type="match status" value="1"/>
</dbReference>
<dbReference type="Proteomes" id="UP000001601">
    <property type="component" value="Unassembled WGS sequence"/>
</dbReference>
<feature type="domain" description="RNA polymerase sigma-70 region 4" evidence="2">
    <location>
        <begin position="8"/>
        <end position="37"/>
    </location>
</feature>
<dbReference type="AlphaFoldDB" id="A3XPI6"/>
<keyword evidence="4" id="KW-1185">Reference proteome</keyword>
<dbReference type="InterPro" id="IPR007630">
    <property type="entry name" value="RNA_pol_sigma70_r4"/>
</dbReference>
<dbReference type="Gene3D" id="1.10.10.10">
    <property type="entry name" value="Winged helix-like DNA-binding domain superfamily/Winged helix DNA-binding domain"/>
    <property type="match status" value="1"/>
</dbReference>